<dbReference type="AlphaFoldDB" id="E2N9U7"/>
<dbReference type="HOGENOM" id="CLU_2404429_0_0_10"/>
<evidence type="ECO:0000256" key="1">
    <source>
        <dbReference type="SAM" id="Phobius"/>
    </source>
</evidence>
<name>E2N9U7_9BACE</name>
<gene>
    <name evidence="2" type="ORF">BACCELL_01044</name>
</gene>
<reference evidence="2 3" key="2">
    <citation type="submission" date="2009-01" db="EMBL/GenBank/DDBJ databases">
        <title>Draft genome sequence of Bacteroides cellulosilyticus (DSM 14838).</title>
        <authorList>
            <person name="Sudarsanam P."/>
            <person name="Ley R."/>
            <person name="Guruge J."/>
            <person name="Turnbaugh P.J."/>
            <person name="Mahowald M."/>
            <person name="Liep D."/>
            <person name="Gordon J."/>
        </authorList>
    </citation>
    <scope>NUCLEOTIDE SEQUENCE [LARGE SCALE GENOMIC DNA]</scope>
    <source>
        <strain evidence="2 3">DSM 14838</strain>
    </source>
</reference>
<feature type="transmembrane region" description="Helical" evidence="1">
    <location>
        <begin position="23"/>
        <end position="45"/>
    </location>
</feature>
<dbReference type="Proteomes" id="UP000003711">
    <property type="component" value="Unassembled WGS sequence"/>
</dbReference>
<dbReference type="EMBL" id="ACCH01000099">
    <property type="protein sequence ID" value="EEF91296.1"/>
    <property type="molecule type" value="Genomic_DNA"/>
</dbReference>
<keyword evidence="1" id="KW-1133">Transmembrane helix</keyword>
<sequence length="92" mass="10532">RMCPSVVRAGSLLEKVSSNTSRIATAMFAIRGVLLSATIGSYVILHTYQPIIVMVVRNNRYHQHDHADEYKKECYVPFSLHPYFFIADKDRS</sequence>
<reference evidence="2 3" key="1">
    <citation type="submission" date="2008-12" db="EMBL/GenBank/DDBJ databases">
        <authorList>
            <person name="Fulton L."/>
            <person name="Clifton S."/>
            <person name="Fulton B."/>
            <person name="Xu J."/>
            <person name="Minx P."/>
            <person name="Pepin K.H."/>
            <person name="Johnson M."/>
            <person name="Bhonagiri V."/>
            <person name="Nash W.E."/>
            <person name="Mardis E.R."/>
            <person name="Wilson R.K."/>
        </authorList>
    </citation>
    <scope>NUCLEOTIDE SEQUENCE [LARGE SCALE GENOMIC DNA]</scope>
    <source>
        <strain evidence="2 3">DSM 14838</strain>
    </source>
</reference>
<comment type="caution">
    <text evidence="2">The sequence shown here is derived from an EMBL/GenBank/DDBJ whole genome shotgun (WGS) entry which is preliminary data.</text>
</comment>
<evidence type="ECO:0000313" key="2">
    <source>
        <dbReference type="EMBL" id="EEF91296.1"/>
    </source>
</evidence>
<keyword evidence="1" id="KW-0812">Transmembrane</keyword>
<organism evidence="2 3">
    <name type="scientific">Bacteroides cellulosilyticus DSM 14838</name>
    <dbReference type="NCBI Taxonomy" id="537012"/>
    <lineage>
        <taxon>Bacteria</taxon>
        <taxon>Pseudomonadati</taxon>
        <taxon>Bacteroidota</taxon>
        <taxon>Bacteroidia</taxon>
        <taxon>Bacteroidales</taxon>
        <taxon>Bacteroidaceae</taxon>
        <taxon>Bacteroides</taxon>
    </lineage>
</organism>
<evidence type="ECO:0000313" key="3">
    <source>
        <dbReference type="Proteomes" id="UP000003711"/>
    </source>
</evidence>
<keyword evidence="1" id="KW-0472">Membrane</keyword>
<accession>E2N9U7</accession>
<protein>
    <submittedName>
        <fullName evidence="2">Uncharacterized protein</fullName>
    </submittedName>
</protein>
<feature type="non-terminal residue" evidence="2">
    <location>
        <position position="1"/>
    </location>
</feature>
<proteinExistence type="predicted"/>